<feature type="coiled-coil region" evidence="5">
    <location>
        <begin position="345"/>
        <end position="386"/>
    </location>
</feature>
<dbReference type="Proteomes" id="UP000323917">
    <property type="component" value="Chromosome"/>
</dbReference>
<feature type="signal peptide" evidence="7">
    <location>
        <begin position="1"/>
        <end position="26"/>
    </location>
</feature>
<dbReference type="PROSITE" id="PS51007">
    <property type="entry name" value="CYTC"/>
    <property type="match status" value="1"/>
</dbReference>
<evidence type="ECO:0000256" key="5">
    <source>
        <dbReference type="SAM" id="Coils"/>
    </source>
</evidence>
<dbReference type="GO" id="GO:0046872">
    <property type="term" value="F:metal ion binding"/>
    <property type="evidence" value="ECO:0007669"/>
    <property type="project" value="UniProtKB-KW"/>
</dbReference>
<keyword evidence="3 4" id="KW-0408">Iron</keyword>
<organism evidence="9 10">
    <name type="scientific">Bythopirellula goksoeyrii</name>
    <dbReference type="NCBI Taxonomy" id="1400387"/>
    <lineage>
        <taxon>Bacteria</taxon>
        <taxon>Pseudomonadati</taxon>
        <taxon>Planctomycetota</taxon>
        <taxon>Planctomycetia</taxon>
        <taxon>Pirellulales</taxon>
        <taxon>Lacipirellulaceae</taxon>
        <taxon>Bythopirellula</taxon>
    </lineage>
</organism>
<dbReference type="Gene3D" id="1.10.760.10">
    <property type="entry name" value="Cytochrome c-like domain"/>
    <property type="match status" value="1"/>
</dbReference>
<dbReference type="InterPro" id="IPR032675">
    <property type="entry name" value="LRR_dom_sf"/>
</dbReference>
<protein>
    <submittedName>
        <fullName evidence="9">Planctomycete cytochrome C</fullName>
    </submittedName>
</protein>
<feature type="chain" id="PRO_5022969951" evidence="7">
    <location>
        <begin position="27"/>
        <end position="401"/>
    </location>
</feature>
<evidence type="ECO:0000256" key="3">
    <source>
        <dbReference type="ARBA" id="ARBA00023004"/>
    </source>
</evidence>
<evidence type="ECO:0000256" key="1">
    <source>
        <dbReference type="ARBA" id="ARBA00022617"/>
    </source>
</evidence>
<feature type="region of interest" description="Disordered" evidence="6">
    <location>
        <begin position="123"/>
        <end position="165"/>
    </location>
</feature>
<dbReference type="Gene3D" id="3.80.10.10">
    <property type="entry name" value="Ribonuclease Inhibitor"/>
    <property type="match status" value="1"/>
</dbReference>
<accession>A0A5B9QGY2</accession>
<dbReference type="PANTHER" id="PTHR35889">
    <property type="entry name" value="CYCLOINULO-OLIGOSACCHARIDE FRUCTANOTRANSFERASE-RELATED"/>
    <property type="match status" value="1"/>
</dbReference>
<sequence precursor="true">MQRRLILSFSAFAFFTSIVSAPAARAAVDFEKQVLPVFEANCTKCHGEKKAMGKLRLQSAAAIQEKLADDEHLIVAGNPDESELYERLVLPAGSKKRMPKGADPLDQAAIDLVALWIKEGANFGSSDQESTPATEAEKSSPDAKAETEAPDAKPEPPKLKPLPMPEVDPASEEAIERLRSAGAQVMPHFAKSNLLDVSFALSSEPANDDALALLNDVAHHVISLNLRGAQASDKGWSELAKLSNLSKLSVENSSFSDDAAQYLSGLERLESLNLYGTDVSDKVLDPIRGLKRLQKIYLWKTNVSYDGAIGLEKDLPYIEWNLGWDHPVIARKRLEKQQVEFAADAKTKQEETARLQTDLKVAEEAQAAAEKRLKQVEDALKKLSGEKVESPTEEQSVQPDA</sequence>
<evidence type="ECO:0000259" key="8">
    <source>
        <dbReference type="PROSITE" id="PS51007"/>
    </source>
</evidence>
<dbReference type="InterPro" id="IPR036909">
    <property type="entry name" value="Cyt_c-like_dom_sf"/>
</dbReference>
<evidence type="ECO:0000313" key="10">
    <source>
        <dbReference type="Proteomes" id="UP000323917"/>
    </source>
</evidence>
<dbReference type="InterPro" id="IPR009056">
    <property type="entry name" value="Cyt_c-like_dom"/>
</dbReference>
<dbReference type="SUPFAM" id="SSF46626">
    <property type="entry name" value="Cytochrome c"/>
    <property type="match status" value="1"/>
</dbReference>
<dbReference type="OrthoDB" id="229325at2"/>
<dbReference type="InterPro" id="IPR011429">
    <property type="entry name" value="Cyt_c_Planctomycete-type"/>
</dbReference>
<gene>
    <name evidence="9" type="ORF">Pr1d_41560</name>
</gene>
<dbReference type="EMBL" id="CP042913">
    <property type="protein sequence ID" value="QEG36820.1"/>
    <property type="molecule type" value="Genomic_DNA"/>
</dbReference>
<evidence type="ECO:0000256" key="4">
    <source>
        <dbReference type="PROSITE-ProRule" id="PRU00433"/>
    </source>
</evidence>
<dbReference type="AlphaFoldDB" id="A0A5B9QGY2"/>
<dbReference type="RefSeq" id="WP_148075126.1">
    <property type="nucleotide sequence ID" value="NZ_CP042913.1"/>
</dbReference>
<keyword evidence="5" id="KW-0175">Coiled coil</keyword>
<dbReference type="GO" id="GO:0009055">
    <property type="term" value="F:electron transfer activity"/>
    <property type="evidence" value="ECO:0007669"/>
    <property type="project" value="InterPro"/>
</dbReference>
<dbReference type="Pfam" id="PF07635">
    <property type="entry name" value="PSCyt1"/>
    <property type="match status" value="1"/>
</dbReference>
<name>A0A5B9QGY2_9BACT</name>
<feature type="compositionally biased region" description="Basic and acidic residues" evidence="6">
    <location>
        <begin position="135"/>
        <end position="158"/>
    </location>
</feature>
<dbReference type="PANTHER" id="PTHR35889:SF3">
    <property type="entry name" value="F-BOX DOMAIN-CONTAINING PROTEIN"/>
    <property type="match status" value="1"/>
</dbReference>
<feature type="compositionally biased region" description="Polar residues" evidence="6">
    <location>
        <begin position="123"/>
        <end position="133"/>
    </location>
</feature>
<evidence type="ECO:0000256" key="6">
    <source>
        <dbReference type="SAM" id="MobiDB-lite"/>
    </source>
</evidence>
<dbReference type="KEGG" id="bgok:Pr1d_41560"/>
<evidence type="ECO:0000313" key="9">
    <source>
        <dbReference type="EMBL" id="QEG36820.1"/>
    </source>
</evidence>
<keyword evidence="10" id="KW-1185">Reference proteome</keyword>
<feature type="domain" description="Cytochrome c" evidence="8">
    <location>
        <begin position="21"/>
        <end position="121"/>
    </location>
</feature>
<keyword evidence="7" id="KW-0732">Signal</keyword>
<keyword evidence="2 4" id="KW-0479">Metal-binding</keyword>
<dbReference type="SUPFAM" id="SSF52047">
    <property type="entry name" value="RNI-like"/>
    <property type="match status" value="1"/>
</dbReference>
<evidence type="ECO:0000256" key="7">
    <source>
        <dbReference type="SAM" id="SignalP"/>
    </source>
</evidence>
<keyword evidence="1 4" id="KW-0349">Heme</keyword>
<dbReference type="GO" id="GO:0020037">
    <property type="term" value="F:heme binding"/>
    <property type="evidence" value="ECO:0007669"/>
    <property type="project" value="InterPro"/>
</dbReference>
<proteinExistence type="predicted"/>
<reference evidence="9 10" key="1">
    <citation type="submission" date="2019-08" db="EMBL/GenBank/DDBJ databases">
        <title>Deep-cultivation of Planctomycetes and their phenomic and genomic characterization uncovers novel biology.</title>
        <authorList>
            <person name="Wiegand S."/>
            <person name="Jogler M."/>
            <person name="Boedeker C."/>
            <person name="Pinto D."/>
            <person name="Vollmers J."/>
            <person name="Rivas-Marin E."/>
            <person name="Kohn T."/>
            <person name="Peeters S.H."/>
            <person name="Heuer A."/>
            <person name="Rast P."/>
            <person name="Oberbeckmann S."/>
            <person name="Bunk B."/>
            <person name="Jeske O."/>
            <person name="Meyerdierks A."/>
            <person name="Storesund J.E."/>
            <person name="Kallscheuer N."/>
            <person name="Luecker S."/>
            <person name="Lage O.M."/>
            <person name="Pohl T."/>
            <person name="Merkel B.J."/>
            <person name="Hornburger P."/>
            <person name="Mueller R.-W."/>
            <person name="Bruemmer F."/>
            <person name="Labrenz M."/>
            <person name="Spormann A.M."/>
            <person name="Op den Camp H."/>
            <person name="Overmann J."/>
            <person name="Amann R."/>
            <person name="Jetten M.S.M."/>
            <person name="Mascher T."/>
            <person name="Medema M.H."/>
            <person name="Devos D.P."/>
            <person name="Kaster A.-K."/>
            <person name="Ovreas L."/>
            <person name="Rohde M."/>
            <person name="Galperin M.Y."/>
            <person name="Jogler C."/>
        </authorList>
    </citation>
    <scope>NUCLEOTIDE SEQUENCE [LARGE SCALE GENOMIC DNA]</scope>
    <source>
        <strain evidence="9 10">Pr1d</strain>
    </source>
</reference>
<evidence type="ECO:0000256" key="2">
    <source>
        <dbReference type="ARBA" id="ARBA00022723"/>
    </source>
</evidence>